<comment type="caution">
    <text evidence="7">The sequence shown here is derived from an EMBL/GenBank/DDBJ whole genome shotgun (WGS) entry which is preliminary data.</text>
</comment>
<dbReference type="InterPro" id="IPR017941">
    <property type="entry name" value="Rieske_2Fe-2S"/>
</dbReference>
<evidence type="ECO:0000313" key="8">
    <source>
        <dbReference type="Proteomes" id="UP000606490"/>
    </source>
</evidence>
<dbReference type="Pfam" id="PF00355">
    <property type="entry name" value="Rieske"/>
    <property type="match status" value="1"/>
</dbReference>
<accession>A0ABS1V8F6</accession>
<keyword evidence="4" id="KW-0411">Iron-sulfur</keyword>
<keyword evidence="5" id="KW-0472">Membrane</keyword>
<dbReference type="Pfam" id="PF01814">
    <property type="entry name" value="Hemerythrin"/>
    <property type="match status" value="1"/>
</dbReference>
<evidence type="ECO:0000256" key="5">
    <source>
        <dbReference type="SAM" id="Phobius"/>
    </source>
</evidence>
<keyword evidence="5" id="KW-0812">Transmembrane</keyword>
<reference evidence="7 8" key="1">
    <citation type="submission" date="2021-01" db="EMBL/GenBank/DDBJ databases">
        <title>Belnapia mucosa sp. nov. and Belnapia arida sp. nov., isolated from the Tabernas Desert (Almeria, Spain).</title>
        <authorList>
            <person name="Molina-Menor E."/>
            <person name="Vidal-Verdu A."/>
            <person name="Calonge A."/>
            <person name="Satari L."/>
            <person name="Pereto Magraner J."/>
            <person name="Porcar Miralles M."/>
        </authorList>
    </citation>
    <scope>NUCLEOTIDE SEQUENCE [LARGE SCALE GENOMIC DNA]</scope>
    <source>
        <strain evidence="7 8">T6</strain>
    </source>
</reference>
<evidence type="ECO:0000256" key="4">
    <source>
        <dbReference type="ARBA" id="ARBA00023014"/>
    </source>
</evidence>
<feature type="domain" description="Rieske" evidence="6">
    <location>
        <begin position="200"/>
        <end position="301"/>
    </location>
</feature>
<dbReference type="CDD" id="cd03467">
    <property type="entry name" value="Rieske"/>
    <property type="match status" value="1"/>
</dbReference>
<dbReference type="PANTHER" id="PTHR35585">
    <property type="entry name" value="HHE DOMAIN PROTEIN (AFU_ORTHOLOGUE AFUA_4G00730)"/>
    <property type="match status" value="1"/>
</dbReference>
<name>A0ABS1V8F6_9PROT</name>
<dbReference type="SUPFAM" id="SSF50022">
    <property type="entry name" value="ISP domain"/>
    <property type="match status" value="1"/>
</dbReference>
<gene>
    <name evidence="7" type="ORF">JMJ55_21655</name>
</gene>
<dbReference type="Proteomes" id="UP000606490">
    <property type="component" value="Unassembled WGS sequence"/>
</dbReference>
<keyword evidence="1" id="KW-0001">2Fe-2S</keyword>
<dbReference type="Gene3D" id="1.20.120.520">
    <property type="entry name" value="nmb1532 protein domain like"/>
    <property type="match status" value="1"/>
</dbReference>
<dbReference type="Gene3D" id="2.102.10.10">
    <property type="entry name" value="Rieske [2Fe-2S] iron-sulphur domain"/>
    <property type="match status" value="1"/>
</dbReference>
<dbReference type="InterPro" id="IPR019251">
    <property type="entry name" value="DUF2231_TM"/>
</dbReference>
<dbReference type="InterPro" id="IPR036922">
    <property type="entry name" value="Rieske_2Fe-2S_sf"/>
</dbReference>
<dbReference type="CDD" id="cd12108">
    <property type="entry name" value="Hr-like"/>
    <property type="match status" value="1"/>
</dbReference>
<evidence type="ECO:0000256" key="1">
    <source>
        <dbReference type="ARBA" id="ARBA00022714"/>
    </source>
</evidence>
<dbReference type="InterPro" id="IPR012312">
    <property type="entry name" value="Hemerythrin-like"/>
</dbReference>
<keyword evidence="8" id="KW-1185">Reference proteome</keyword>
<keyword evidence="2" id="KW-0479">Metal-binding</keyword>
<evidence type="ECO:0000256" key="2">
    <source>
        <dbReference type="ARBA" id="ARBA00022723"/>
    </source>
</evidence>
<dbReference type="PANTHER" id="PTHR35585:SF1">
    <property type="entry name" value="HHE DOMAIN PROTEIN (AFU_ORTHOLOGUE AFUA_4G00730)"/>
    <property type="match status" value="1"/>
</dbReference>
<protein>
    <submittedName>
        <fullName evidence="7">Rieske 2Fe-2S domain-containing protein</fullName>
    </submittedName>
</protein>
<dbReference type="EMBL" id="JAEUXJ010000011">
    <property type="protein sequence ID" value="MBL6457945.1"/>
    <property type="molecule type" value="Genomic_DNA"/>
</dbReference>
<evidence type="ECO:0000256" key="3">
    <source>
        <dbReference type="ARBA" id="ARBA00023004"/>
    </source>
</evidence>
<organism evidence="7 8">
    <name type="scientific">Belnapia mucosa</name>
    <dbReference type="NCBI Taxonomy" id="2804532"/>
    <lineage>
        <taxon>Bacteria</taxon>
        <taxon>Pseudomonadati</taxon>
        <taxon>Pseudomonadota</taxon>
        <taxon>Alphaproteobacteria</taxon>
        <taxon>Acetobacterales</taxon>
        <taxon>Roseomonadaceae</taxon>
        <taxon>Belnapia</taxon>
    </lineage>
</organism>
<feature type="transmembrane region" description="Helical" evidence="5">
    <location>
        <begin position="128"/>
        <end position="149"/>
    </location>
</feature>
<dbReference type="RefSeq" id="WP_202827688.1">
    <property type="nucleotide sequence ID" value="NZ_JAEUXJ010000011.1"/>
</dbReference>
<keyword evidence="3" id="KW-0408">Iron</keyword>
<keyword evidence="5" id="KW-1133">Transmembrane helix</keyword>
<dbReference type="Pfam" id="PF09990">
    <property type="entry name" value="DUF2231"/>
    <property type="match status" value="1"/>
</dbReference>
<proteinExistence type="predicted"/>
<evidence type="ECO:0000259" key="6">
    <source>
        <dbReference type="PROSITE" id="PS51296"/>
    </source>
</evidence>
<evidence type="ECO:0000313" key="7">
    <source>
        <dbReference type="EMBL" id="MBL6457945.1"/>
    </source>
</evidence>
<dbReference type="PROSITE" id="PS51296">
    <property type="entry name" value="RIESKE"/>
    <property type="match status" value="1"/>
</dbReference>
<sequence length="491" mass="53468">MKRRGFAKAANAGIGRIEGAVPLDRPGYAIETAIARPAQIAGRPAAKIGDALHGTGFGHPIHPMLVTIPIGTWTLALGLDLLAALGYRSRGAAAAAEIALKAGSAGAVAAAATGLADWQHVNGRDRRVGLVHGIVNGTALALTLASIGLRGRGRLREGRLASAAGWACMAVGGYLGGHMVYRRRIGVDQADRSPEPRDFKPVLPLAELAENRPRRVEIRDEDTRQDIGVVLVRRGGRVHALGARCSHMGGPLDQGWVLGNALVCPWHGSRYDLETGWPDTGPSTCPQPRYEVRLRDGIVEIRREQEPGDEVVTAETLAAAPCNAQPAGTQAGRKADEVLVEHHQLIRRLFETIEATPRQASERRELMRTLASELEIHEHIEDHIFYPAVRPVSEDVSIAHSEHRQLADLLAMTLKLDTASPEFDEHLRALHAAVDHHAGSEERSMFREAQRLGDARLRELGRALEAMMEEQRVGRFQRAFRDLKIRLLEGA</sequence>